<keyword evidence="8" id="KW-1133">Transmembrane helix</keyword>
<evidence type="ECO:0000256" key="8">
    <source>
        <dbReference type="SAM" id="Phobius"/>
    </source>
</evidence>
<dbReference type="PANTHER" id="PTHR43047:SF72">
    <property type="entry name" value="OSMOSENSING HISTIDINE PROTEIN KINASE SLN1"/>
    <property type="match status" value="1"/>
</dbReference>
<dbReference type="InterPro" id="IPR003594">
    <property type="entry name" value="HATPase_dom"/>
</dbReference>
<dbReference type="SMART" id="SM00387">
    <property type="entry name" value="HATPase_c"/>
    <property type="match status" value="1"/>
</dbReference>
<dbReference type="EC" id="2.7.13.3" evidence="2"/>
<dbReference type="SUPFAM" id="SSF52172">
    <property type="entry name" value="CheY-like"/>
    <property type="match status" value="2"/>
</dbReference>
<dbReference type="Pfam" id="PF00512">
    <property type="entry name" value="HisKA"/>
    <property type="match status" value="1"/>
</dbReference>
<feature type="transmembrane region" description="Helical" evidence="8">
    <location>
        <begin position="128"/>
        <end position="147"/>
    </location>
</feature>
<protein>
    <recommendedName>
        <fullName evidence="2">histidine kinase</fullName>
        <ecNumber evidence="2">2.7.13.3</ecNumber>
    </recommendedName>
</protein>
<dbReference type="GO" id="GO:0000155">
    <property type="term" value="F:phosphorelay sensor kinase activity"/>
    <property type="evidence" value="ECO:0007669"/>
    <property type="project" value="InterPro"/>
</dbReference>
<evidence type="ECO:0000259" key="10">
    <source>
        <dbReference type="PROSITE" id="PS50110"/>
    </source>
</evidence>
<keyword evidence="5" id="KW-0418">Kinase</keyword>
<dbReference type="SMART" id="SM00388">
    <property type="entry name" value="HisKA"/>
    <property type="match status" value="1"/>
</dbReference>
<dbReference type="InterPro" id="IPR011006">
    <property type="entry name" value="CheY-like_superfamily"/>
</dbReference>
<evidence type="ECO:0000259" key="9">
    <source>
        <dbReference type="PROSITE" id="PS50109"/>
    </source>
</evidence>
<keyword evidence="4" id="KW-0808">Transferase</keyword>
<dbReference type="PRINTS" id="PR00344">
    <property type="entry name" value="BCTRLSENSOR"/>
</dbReference>
<feature type="transmembrane region" description="Helical" evidence="8">
    <location>
        <begin position="103"/>
        <end position="121"/>
    </location>
</feature>
<evidence type="ECO:0000256" key="2">
    <source>
        <dbReference type="ARBA" id="ARBA00012438"/>
    </source>
</evidence>
<evidence type="ECO:0000256" key="4">
    <source>
        <dbReference type="ARBA" id="ARBA00022679"/>
    </source>
</evidence>
<dbReference type="SUPFAM" id="SSF55874">
    <property type="entry name" value="ATPase domain of HSP90 chaperone/DNA topoisomerase II/histidine kinase"/>
    <property type="match status" value="1"/>
</dbReference>
<evidence type="ECO:0000256" key="7">
    <source>
        <dbReference type="SAM" id="MobiDB-lite"/>
    </source>
</evidence>
<evidence type="ECO:0000256" key="6">
    <source>
        <dbReference type="PROSITE-ProRule" id="PRU00169"/>
    </source>
</evidence>
<feature type="transmembrane region" description="Helical" evidence="8">
    <location>
        <begin position="79"/>
        <end position="97"/>
    </location>
</feature>
<sequence>MTNLIHRFIPEHFFAKENRLALRRAEIALKTVFTMVLWGPIVSGFYYWGGFTTGAVAVLSCCMVTLLAPLVLRYTGKMSLAAHFVLGPLFVLLVWLAYLLGGINSPVLSWLIFVPLFAALFRDTSTAVRWMVVVLVSWGVYIGVDMAGYELEPVLGPSIMAILELIELVGLGVSVFVIFLLKDHLQEWLIHKMRERQEELQQARDKAVEASRAKSAFLANMSHELRTPLNAVIGYSEMIKEEIEFMEEDEVEGVEQVTGFVPDLERIRTAGKHLLALINDILDLSKIEAGKMTTHVELFDVAELLDDIGGTIRPLANKNDNTLTIEVADELRYMRSDTTKVRQILFNLLSNACKFTTGGSVVLRAARGADGTQVEFTVEDTGVGMSPEQLDKVFEAFTQADSSTTREFGGTGLGLTITSHFCSLLGGSIAVESTPGEGSTFTVKLSADLDGQADGDAEASTGGDARSQPRLSGGDGEVVLVIDDDPTMRDLLQRVLEREGFQVATAANGSEGLLLAEQLAPDVITLDVMMPSMDGWTLLAKLKEHPELSATPVVMITMVSESKRGYALGADHFLVKPVDREQLLDVLQPYRSADSAAAEAGEAGEVLLVEDDEPTRSLIGRVLAKEGWQIVEAENGQVGLEKLAESDPDLVLLDLMMPKMDGFEFLRHFREDDAYADVPVVVVTAKELTAEDEERLRTGVSEILAKGGRDQDALLDEVRQQVRKVAAGRTRKARKPATV</sequence>
<dbReference type="InterPro" id="IPR036097">
    <property type="entry name" value="HisK_dim/P_sf"/>
</dbReference>
<dbReference type="InterPro" id="IPR004358">
    <property type="entry name" value="Sig_transdc_His_kin-like_C"/>
</dbReference>
<feature type="transmembrane region" description="Helical" evidence="8">
    <location>
        <begin position="27"/>
        <end position="48"/>
    </location>
</feature>
<dbReference type="SMART" id="SM00448">
    <property type="entry name" value="REC"/>
    <property type="match status" value="2"/>
</dbReference>
<dbReference type="PANTHER" id="PTHR43047">
    <property type="entry name" value="TWO-COMPONENT HISTIDINE PROTEIN KINASE"/>
    <property type="match status" value="1"/>
</dbReference>
<dbReference type="Gene3D" id="3.40.50.2300">
    <property type="match status" value="2"/>
</dbReference>
<dbReference type="PROSITE" id="PS50110">
    <property type="entry name" value="RESPONSE_REGULATORY"/>
    <property type="match status" value="2"/>
</dbReference>
<evidence type="ECO:0000256" key="5">
    <source>
        <dbReference type="ARBA" id="ARBA00022777"/>
    </source>
</evidence>
<dbReference type="Gene3D" id="1.10.287.130">
    <property type="match status" value="1"/>
</dbReference>
<dbReference type="SUPFAM" id="SSF47384">
    <property type="entry name" value="Homodimeric domain of signal transducing histidine kinase"/>
    <property type="match status" value="1"/>
</dbReference>
<dbReference type="GO" id="GO:0009927">
    <property type="term" value="F:histidine phosphotransfer kinase activity"/>
    <property type="evidence" value="ECO:0007669"/>
    <property type="project" value="TreeGrafter"/>
</dbReference>
<dbReference type="GO" id="GO:0005886">
    <property type="term" value="C:plasma membrane"/>
    <property type="evidence" value="ECO:0007669"/>
    <property type="project" value="TreeGrafter"/>
</dbReference>
<keyword evidence="8" id="KW-0812">Transmembrane</keyword>
<evidence type="ECO:0000313" key="11">
    <source>
        <dbReference type="EMBL" id="QDG51265.1"/>
    </source>
</evidence>
<dbReference type="EMBL" id="CP041186">
    <property type="protein sequence ID" value="QDG51265.1"/>
    <property type="molecule type" value="Genomic_DNA"/>
</dbReference>
<dbReference type="CDD" id="cd16922">
    <property type="entry name" value="HATPase_EvgS-ArcB-TorS-like"/>
    <property type="match status" value="1"/>
</dbReference>
<evidence type="ECO:0000256" key="3">
    <source>
        <dbReference type="ARBA" id="ARBA00022553"/>
    </source>
</evidence>
<dbReference type="CDD" id="cd00082">
    <property type="entry name" value="HisKA"/>
    <property type="match status" value="1"/>
</dbReference>
<accession>A0A5B8Y8U0</accession>
<dbReference type="InterPro" id="IPR036890">
    <property type="entry name" value="HATPase_C_sf"/>
</dbReference>
<proteinExistence type="predicted"/>
<feature type="modified residue" description="4-aspartylphosphate" evidence="6">
    <location>
        <position position="654"/>
    </location>
</feature>
<keyword evidence="3 6" id="KW-0597">Phosphoprotein</keyword>
<evidence type="ECO:0000256" key="1">
    <source>
        <dbReference type="ARBA" id="ARBA00000085"/>
    </source>
</evidence>
<feature type="region of interest" description="Disordered" evidence="7">
    <location>
        <begin position="452"/>
        <end position="476"/>
    </location>
</feature>
<dbReference type="RefSeq" id="WP_141197750.1">
    <property type="nucleotide sequence ID" value="NZ_CP041186.1"/>
</dbReference>
<organism evidence="11 12">
    <name type="scientific">Persicimonas caeni</name>
    <dbReference type="NCBI Taxonomy" id="2292766"/>
    <lineage>
        <taxon>Bacteria</taxon>
        <taxon>Deltaproteobacteria</taxon>
        <taxon>Bradymonadales</taxon>
        <taxon>Bradymonadaceae</taxon>
        <taxon>Persicimonas</taxon>
    </lineage>
</organism>
<dbReference type="Gene3D" id="3.30.565.10">
    <property type="entry name" value="Histidine kinase-like ATPase, C-terminal domain"/>
    <property type="match status" value="1"/>
</dbReference>
<dbReference type="InterPro" id="IPR001789">
    <property type="entry name" value="Sig_transdc_resp-reg_receiver"/>
</dbReference>
<feature type="domain" description="Response regulatory" evidence="10">
    <location>
        <begin position="478"/>
        <end position="591"/>
    </location>
</feature>
<feature type="domain" description="Response regulatory" evidence="10">
    <location>
        <begin position="605"/>
        <end position="721"/>
    </location>
</feature>
<feature type="transmembrane region" description="Helical" evidence="8">
    <location>
        <begin position="159"/>
        <end position="181"/>
    </location>
</feature>
<keyword evidence="8" id="KW-0472">Membrane</keyword>
<feature type="domain" description="Histidine kinase" evidence="9">
    <location>
        <begin position="220"/>
        <end position="449"/>
    </location>
</feature>
<dbReference type="InterPro" id="IPR003661">
    <property type="entry name" value="HisK_dim/P_dom"/>
</dbReference>
<evidence type="ECO:0000313" key="12">
    <source>
        <dbReference type="Proteomes" id="UP000315995"/>
    </source>
</evidence>
<name>A0A4Y6PU19_PERCE</name>
<dbReference type="Pfam" id="PF00072">
    <property type="entry name" value="Response_reg"/>
    <property type="match status" value="2"/>
</dbReference>
<gene>
    <name evidence="11" type="ORF">FIV42_11090</name>
</gene>
<dbReference type="InterPro" id="IPR005467">
    <property type="entry name" value="His_kinase_dom"/>
</dbReference>
<dbReference type="CDD" id="cd17574">
    <property type="entry name" value="REC_OmpR"/>
    <property type="match status" value="2"/>
</dbReference>
<dbReference type="OrthoDB" id="9813151at2"/>
<dbReference type="Proteomes" id="UP000315995">
    <property type="component" value="Chromosome"/>
</dbReference>
<comment type="catalytic activity">
    <reaction evidence="1">
        <text>ATP + protein L-histidine = ADP + protein N-phospho-L-histidine.</text>
        <dbReference type="EC" id="2.7.13.3"/>
    </reaction>
</comment>
<dbReference type="AlphaFoldDB" id="A0A4Y6PU19"/>
<dbReference type="PROSITE" id="PS50109">
    <property type="entry name" value="HIS_KIN"/>
    <property type="match status" value="1"/>
</dbReference>
<keyword evidence="12" id="KW-1185">Reference proteome</keyword>
<dbReference type="Pfam" id="PF02518">
    <property type="entry name" value="HATPase_c"/>
    <property type="match status" value="1"/>
</dbReference>
<dbReference type="FunFam" id="3.30.565.10:FF:000010">
    <property type="entry name" value="Sensor histidine kinase RcsC"/>
    <property type="match status" value="1"/>
</dbReference>
<feature type="transmembrane region" description="Helical" evidence="8">
    <location>
        <begin position="54"/>
        <end position="72"/>
    </location>
</feature>
<feature type="modified residue" description="4-aspartylphosphate" evidence="6">
    <location>
        <position position="527"/>
    </location>
</feature>
<accession>A0A4Y6PU19</accession>
<reference evidence="11 12" key="1">
    <citation type="submission" date="2019-06" db="EMBL/GenBank/DDBJ databases">
        <title>Persicimonas caeni gen. nov., sp. nov., a predatory bacterium isolated from solar saltern.</title>
        <authorList>
            <person name="Wang S."/>
        </authorList>
    </citation>
    <scope>NUCLEOTIDE SEQUENCE [LARGE SCALE GENOMIC DNA]</scope>
    <source>
        <strain evidence="11 12">YN101</strain>
    </source>
</reference>